<gene>
    <name evidence="1" type="ORF">EMPS_04065</name>
</gene>
<dbReference type="InterPro" id="IPR013893">
    <property type="entry name" value="RNase_P_Rpp40"/>
</dbReference>
<name>A0A9P3LV45_9FUNG</name>
<dbReference type="PANTHER" id="PTHR15396:SF1">
    <property type="entry name" value="RIBONUCLEASE P PROTEIN SUBUNIT P40"/>
    <property type="match status" value="1"/>
</dbReference>
<dbReference type="EMBL" id="BQFW01000006">
    <property type="protein sequence ID" value="GJJ71708.1"/>
    <property type="molecule type" value="Genomic_DNA"/>
</dbReference>
<accession>A0A9P3LV45</accession>
<dbReference type="PANTHER" id="PTHR15396">
    <property type="entry name" value="RIBONUCLEASE P PROTEIN SUBUNIT P40"/>
    <property type="match status" value="1"/>
</dbReference>
<keyword evidence="2" id="KW-1185">Reference proteome</keyword>
<protein>
    <submittedName>
        <fullName evidence="1">Ribonucleases P/MRP protein subunit RPP40</fullName>
    </submittedName>
</protein>
<dbReference type="AlphaFoldDB" id="A0A9P3LV45"/>
<proteinExistence type="predicted"/>
<dbReference type="OrthoDB" id="63112at2759"/>
<dbReference type="Pfam" id="PF08584">
    <property type="entry name" value="Ribonuc_P_40"/>
    <property type="match status" value="1"/>
</dbReference>
<dbReference type="GO" id="GO:0000172">
    <property type="term" value="C:ribonuclease MRP complex"/>
    <property type="evidence" value="ECO:0007669"/>
    <property type="project" value="TreeGrafter"/>
</dbReference>
<reference evidence="1" key="1">
    <citation type="submission" date="2021-11" db="EMBL/GenBank/DDBJ databases">
        <authorList>
            <person name="Herlambang A."/>
            <person name="Guo Y."/>
            <person name="Takashima Y."/>
            <person name="Nishizawa T."/>
        </authorList>
    </citation>
    <scope>NUCLEOTIDE SEQUENCE</scope>
    <source>
        <strain evidence="1">E1425</strain>
    </source>
</reference>
<evidence type="ECO:0000313" key="2">
    <source>
        <dbReference type="Proteomes" id="UP000827284"/>
    </source>
</evidence>
<dbReference type="GO" id="GO:0004526">
    <property type="term" value="F:ribonuclease P activity"/>
    <property type="evidence" value="ECO:0007669"/>
    <property type="project" value="TreeGrafter"/>
</dbReference>
<dbReference type="GO" id="GO:0030681">
    <property type="term" value="C:multimeric ribonuclease P complex"/>
    <property type="evidence" value="ECO:0007669"/>
    <property type="project" value="TreeGrafter"/>
</dbReference>
<reference evidence="1" key="2">
    <citation type="journal article" date="2022" name="Microbiol. Resour. Announc.">
        <title>Whole-Genome Sequence of Entomortierella parvispora E1425, a Mucoromycotan Fungus Associated with Burkholderiaceae-Related Endosymbiotic Bacteria.</title>
        <authorList>
            <person name="Herlambang A."/>
            <person name="Guo Y."/>
            <person name="Takashima Y."/>
            <person name="Narisawa K."/>
            <person name="Ohta H."/>
            <person name="Nishizawa T."/>
        </authorList>
    </citation>
    <scope>NUCLEOTIDE SEQUENCE</scope>
    <source>
        <strain evidence="1">E1425</strain>
    </source>
</reference>
<dbReference type="GO" id="GO:0001682">
    <property type="term" value="P:tRNA 5'-leader removal"/>
    <property type="evidence" value="ECO:0007669"/>
    <property type="project" value="InterPro"/>
</dbReference>
<sequence>MSTFFPKTAPPRASQFISQYSFHSPKQLHQRLIQNHPFNQRVQVFLPAALSEQALTTLASRLFQDAHYYHAHVPLTLFLTPTFMQHIRNGMIAISVQGTIDSKDVVCLDGKGNLILSLTKDTYEQLGLSGTPSKFHPDRQRYTVKIDMRASSMTPGKPGFERIKWCFENTLVTVFPMVLGSVDDQGISLPLSFPESARATRLSFNVQSTHLPNIIVPDTSAIRTIGKSELNWRTSVMELYEWIGMAGMQSDRIVMGNKIDPFLCVYSAPPQKTETSVASSGWLIEVSGLVPSTVISKLMDDLRSTLNTTCSEPGWANFTVWGFQDSPISWINQEHGFLLTGENYYSFFLWSNNFPCQDSENQDKGTYVMLESVGAHDTHS</sequence>
<organism evidence="1 2">
    <name type="scientific">Entomortierella parvispora</name>
    <dbReference type="NCBI Taxonomy" id="205924"/>
    <lineage>
        <taxon>Eukaryota</taxon>
        <taxon>Fungi</taxon>
        <taxon>Fungi incertae sedis</taxon>
        <taxon>Mucoromycota</taxon>
        <taxon>Mortierellomycotina</taxon>
        <taxon>Mortierellomycetes</taxon>
        <taxon>Mortierellales</taxon>
        <taxon>Mortierellaceae</taxon>
        <taxon>Entomortierella</taxon>
    </lineage>
</organism>
<dbReference type="GO" id="GO:0000171">
    <property type="term" value="F:ribonuclease MRP activity"/>
    <property type="evidence" value="ECO:0007669"/>
    <property type="project" value="TreeGrafter"/>
</dbReference>
<dbReference type="GO" id="GO:0000447">
    <property type="term" value="P:endonucleolytic cleavage in ITS1 to separate SSU-rRNA from 5.8S rRNA and LSU-rRNA from tricistronic rRNA transcript (SSU-rRNA, 5.8S rRNA, LSU-rRNA)"/>
    <property type="evidence" value="ECO:0007669"/>
    <property type="project" value="TreeGrafter"/>
</dbReference>
<comment type="caution">
    <text evidence="1">The sequence shown here is derived from an EMBL/GenBank/DDBJ whole genome shotgun (WGS) entry which is preliminary data.</text>
</comment>
<evidence type="ECO:0000313" key="1">
    <source>
        <dbReference type="EMBL" id="GJJ71708.1"/>
    </source>
</evidence>
<dbReference type="Proteomes" id="UP000827284">
    <property type="component" value="Unassembled WGS sequence"/>
</dbReference>